<keyword evidence="4 6" id="KW-0119">Carbohydrate metabolism</keyword>
<evidence type="ECO:0000256" key="1">
    <source>
        <dbReference type="ARBA" id="ARBA00011738"/>
    </source>
</evidence>
<evidence type="ECO:0000256" key="3">
    <source>
        <dbReference type="ARBA" id="ARBA00022679"/>
    </source>
</evidence>
<evidence type="ECO:0000259" key="8">
    <source>
        <dbReference type="SMART" id="SM00642"/>
    </source>
</evidence>
<dbReference type="GO" id="GO:0004553">
    <property type="term" value="F:hydrolase activity, hydrolyzing O-glycosyl compounds"/>
    <property type="evidence" value="ECO:0007669"/>
    <property type="project" value="InterPro"/>
</dbReference>
<dbReference type="HAMAP" id="MF_02124">
    <property type="entry name" value="GlgE"/>
    <property type="match status" value="1"/>
</dbReference>
<dbReference type="InterPro" id="IPR021828">
    <property type="entry name" value="GlgE_dom_N/S"/>
</dbReference>
<feature type="binding site" evidence="6">
    <location>
        <position position="471"/>
    </location>
    <ligand>
        <name>alpha-maltose 1-phosphate</name>
        <dbReference type="ChEBI" id="CHEBI:63576"/>
    </ligand>
</feature>
<accession>A0A4Y4D9I1</accession>
<dbReference type="PANTHER" id="PTHR47786:SF2">
    <property type="entry name" value="GLYCOSYL HYDROLASE FAMILY 13 CATALYTIC DOMAIN-CONTAINING PROTEIN"/>
    <property type="match status" value="1"/>
</dbReference>
<dbReference type="PANTHER" id="PTHR47786">
    <property type="entry name" value="ALPHA-1,4-GLUCAN:MALTOSE-1-PHOSPHATE MALTOSYLTRANSFERASE"/>
    <property type="match status" value="1"/>
</dbReference>
<dbReference type="STRING" id="1272.GCA_900014985_02174"/>
<feature type="compositionally biased region" description="Basic and acidic residues" evidence="7">
    <location>
        <begin position="13"/>
        <end position="23"/>
    </location>
</feature>
<dbReference type="SMART" id="SM00642">
    <property type="entry name" value="Aamy"/>
    <property type="match status" value="1"/>
</dbReference>
<evidence type="ECO:0000313" key="10">
    <source>
        <dbReference type="Proteomes" id="UP000315730"/>
    </source>
</evidence>
<dbReference type="Proteomes" id="UP000315730">
    <property type="component" value="Unassembled WGS sequence"/>
</dbReference>
<keyword evidence="3 6" id="KW-0808">Transferase</keyword>
<gene>
    <name evidence="9" type="primary">glgE2</name>
    <name evidence="6" type="synonym">glgE</name>
    <name evidence="9" type="ORF">KVA01_21020</name>
</gene>
<dbReference type="InterPro" id="IPR049171">
    <property type="entry name" value="GLGE_C"/>
</dbReference>
<feature type="region of interest" description="Disordered" evidence="7">
    <location>
        <begin position="1"/>
        <end position="70"/>
    </location>
</feature>
<dbReference type="InterPro" id="IPR013783">
    <property type="entry name" value="Ig-like_fold"/>
</dbReference>
<dbReference type="Gene3D" id="2.60.40.10">
    <property type="entry name" value="Immunoglobulins"/>
    <property type="match status" value="1"/>
</dbReference>
<evidence type="ECO:0000256" key="6">
    <source>
        <dbReference type="HAMAP-Rule" id="MF_02124"/>
    </source>
</evidence>
<feature type="domain" description="Glycosyl hydrolase family 13 catalytic" evidence="8">
    <location>
        <begin position="318"/>
        <end position="674"/>
    </location>
</feature>
<feature type="compositionally biased region" description="Basic and acidic residues" evidence="7">
    <location>
        <begin position="54"/>
        <end position="70"/>
    </location>
</feature>
<keyword evidence="2 6" id="KW-0328">Glycosyltransferase</keyword>
<dbReference type="InterPro" id="IPR013780">
    <property type="entry name" value="Glyco_hydro_b"/>
</dbReference>
<feature type="region of interest" description="Disordered" evidence="7">
    <location>
        <begin position="371"/>
        <end position="394"/>
    </location>
</feature>
<evidence type="ECO:0000256" key="4">
    <source>
        <dbReference type="ARBA" id="ARBA00023277"/>
    </source>
</evidence>
<comment type="function">
    <text evidence="6">Maltosyltransferase that uses maltose 1-phosphate (M1P) as the sugar donor to elongate linear or branched alpha-(1-&gt;4)-glucans. Is involved in a branched alpha-glucan biosynthetic pathway from trehalose, together with TreS, Mak and GlgB.</text>
</comment>
<dbReference type="Gene3D" id="2.60.40.1180">
    <property type="entry name" value="Golgi alpha-mannosidase II"/>
    <property type="match status" value="1"/>
</dbReference>
<organism evidence="9 10">
    <name type="scientific">Kocuria varians</name>
    <name type="common">Micrococcus varians</name>
    <dbReference type="NCBI Taxonomy" id="1272"/>
    <lineage>
        <taxon>Bacteria</taxon>
        <taxon>Bacillati</taxon>
        <taxon>Actinomycetota</taxon>
        <taxon>Actinomycetes</taxon>
        <taxon>Micrococcales</taxon>
        <taxon>Micrococcaceae</taxon>
        <taxon>Kocuria</taxon>
    </lineage>
</organism>
<dbReference type="Gene3D" id="1.20.58.80">
    <property type="entry name" value="Phosphotransferase system, lactose/cellobiose-type IIA subunit"/>
    <property type="match status" value="1"/>
</dbReference>
<comment type="subunit">
    <text evidence="1 6">Homodimer.</text>
</comment>
<dbReference type="InterPro" id="IPR017853">
    <property type="entry name" value="GH"/>
</dbReference>
<sequence length="790" mass="87340">MSQQNSQPQGRRPSHDPAPDTHAGDASPDVGSRLTPPVPATGVPDVAPSVSRADGPRADAPRAEASRADVREDDVVVVAADGTSVPAAPAGQTAVQSPGTAACDGAEQAEEDTVDFPSEDLVYGRIPVTDVSPVIEGGRFPATAVPGEDIRVAATVFREGHDSLGVTAVLFDPQGREVQRRPMTLVATGTDRYEAMVRPASEGRWSFAVEGWSDLYDTWHHVAQIKLGVGQDVELVFQEASLLFDAASKESGRSSEEVRAFEEAAEAMTDTSLTPEERWQIATSEQLRGYVERNPLRDLVSSSPRYPVEVEREAAGRGAWYEFFPRSEGASWDPETGTWTSGTFRTATAALDRAAAMGFDVAYLPPIHPIGRNHRKGPNNTLTAGPQDPGSPWAIGGPEGGHDTIHPDLGTFEDFDAFVAHAHGLGLEIALDLALQASPDHPWVQEHPQWFTTRADGSIAYAENPPKKYQDIYPLNFDNDPQGLAAEVLRVVELWISHGVDIFRVDNPHTKPLWFWEWLIARVREDHPDTVFLAEAFTRPAMMRGLAKAGFQQSYSYFTWRNTKEEIEEYLEEISHETPGFYRPNFFVNTPDILTEYLQFGGPAAFKVRAALAATASPLWGLYAGFELFEHVARQGAEEYVDNEKFQLRPRDFEGALERGESLAPYVTRLNQIRRDHPALGDLQNLTVQRTSDDAIVAYSKTKTVEHGGVEVRDTVIVVVNTDPHATREATVWLDLDSLDLRDEDFNEDGSFWVDDLLTGSSWKWGDHNYVRLDPYVEPVHVLTVRRDVK</sequence>
<feature type="binding site" evidence="6">
    <location>
        <position position="436"/>
    </location>
    <ligand>
        <name>alpha-maltose 1-phosphate</name>
        <dbReference type="ChEBI" id="CHEBI:63576"/>
    </ligand>
</feature>
<feature type="binding site" evidence="6">
    <location>
        <begin position="645"/>
        <end position="646"/>
    </location>
    <ligand>
        <name>alpha-maltose 1-phosphate</name>
        <dbReference type="ChEBI" id="CHEBI:63576"/>
    </ligand>
</feature>
<dbReference type="InterPro" id="IPR006047">
    <property type="entry name" value="GH13_cat_dom"/>
</dbReference>
<feature type="binding site" evidence="6">
    <location>
        <position position="507"/>
    </location>
    <ligand>
        <name>alpha-maltose 1-phosphate</name>
        <dbReference type="ChEBI" id="CHEBI:63576"/>
    </ligand>
</feature>
<feature type="active site" description="Nucleophile" evidence="6">
    <location>
        <position position="506"/>
    </location>
</feature>
<dbReference type="Pfam" id="PF11896">
    <property type="entry name" value="GlgE_dom_N_S"/>
    <property type="match status" value="1"/>
</dbReference>
<dbReference type="Gene3D" id="3.20.20.80">
    <property type="entry name" value="Glycosidases"/>
    <property type="match status" value="1"/>
</dbReference>
<proteinExistence type="inferred from homology"/>
<comment type="caution">
    <text evidence="9">The sequence shown here is derived from an EMBL/GenBank/DDBJ whole genome shotgun (WGS) entry which is preliminary data.</text>
</comment>
<dbReference type="CDD" id="cd11344">
    <property type="entry name" value="AmyAc_GlgE_like"/>
    <property type="match status" value="1"/>
</dbReference>
<evidence type="ECO:0000256" key="7">
    <source>
        <dbReference type="SAM" id="MobiDB-lite"/>
    </source>
</evidence>
<evidence type="ECO:0000256" key="2">
    <source>
        <dbReference type="ARBA" id="ARBA00022676"/>
    </source>
</evidence>
<feature type="binding site" evidence="6">
    <location>
        <position position="376"/>
    </location>
    <ligand>
        <name>alpha-maltose 1-phosphate</name>
        <dbReference type="ChEBI" id="CHEBI:63576"/>
    </ligand>
</feature>
<name>A0A4Y4D9I1_KOCVA</name>
<dbReference type="AlphaFoldDB" id="A0A4Y4D9I1"/>
<protein>
    <recommendedName>
        <fullName evidence="6">Alpha-1,4-glucan:maltose-1-phosphate maltosyltransferase</fullName>
        <shortName evidence="6">GMPMT</shortName>
        <ecNumber evidence="6">2.4.99.16</ecNumber>
    </recommendedName>
    <alternativeName>
        <fullName evidence="6">(1-&gt;4)-alpha-D-glucan:maltose-1-phosphate alpha-D-maltosyltransferase</fullName>
    </alternativeName>
</protein>
<comment type="similarity">
    <text evidence="6">Belongs to the glycosyl hydrolase 13 family. GlgE subfamily.</text>
</comment>
<dbReference type="SUPFAM" id="SSF51445">
    <property type="entry name" value="(Trans)glycosidases"/>
    <property type="match status" value="1"/>
</dbReference>
<feature type="active site" description="Proton donor" evidence="6">
    <location>
        <position position="535"/>
    </location>
</feature>
<dbReference type="EC" id="2.4.99.16" evidence="6"/>
<evidence type="ECO:0000256" key="5">
    <source>
        <dbReference type="ARBA" id="ARBA00048735"/>
    </source>
</evidence>
<comment type="catalytic activity">
    <reaction evidence="5 6">
        <text>alpha-maltose 1-phosphate + [(1-&gt;4)-alpha-D-glucosyl](n) = [(1-&gt;4)-alpha-D-glucosyl](n+2) + phosphate</text>
        <dbReference type="Rhea" id="RHEA:42692"/>
        <dbReference type="Rhea" id="RHEA-COMP:9584"/>
        <dbReference type="Rhea" id="RHEA-COMP:10183"/>
        <dbReference type="ChEBI" id="CHEBI:15444"/>
        <dbReference type="ChEBI" id="CHEBI:43474"/>
        <dbReference type="ChEBI" id="CHEBI:63576"/>
        <dbReference type="EC" id="2.4.99.16"/>
    </reaction>
</comment>
<feature type="site" description="Transition state stabilizer" evidence="6">
    <location>
        <position position="592"/>
    </location>
</feature>
<dbReference type="Pfam" id="PF21702">
    <property type="entry name" value="GLGE_C"/>
    <property type="match status" value="1"/>
</dbReference>
<dbReference type="GO" id="GO:0030979">
    <property type="term" value="P:alpha-glucan biosynthetic process"/>
    <property type="evidence" value="ECO:0007669"/>
    <property type="project" value="UniProtKB-UniRule"/>
</dbReference>
<dbReference type="InterPro" id="IPR026585">
    <property type="entry name" value="GlgE"/>
</dbReference>
<keyword evidence="10" id="KW-1185">Reference proteome</keyword>
<dbReference type="EMBL" id="BJNW01000020">
    <property type="protein sequence ID" value="GEC99947.1"/>
    <property type="molecule type" value="Genomic_DNA"/>
</dbReference>
<reference evidence="9 10" key="1">
    <citation type="submission" date="2019-06" db="EMBL/GenBank/DDBJ databases">
        <title>Whole genome shotgun sequence of Kocuria varians NBRC 15358.</title>
        <authorList>
            <person name="Hosoyama A."/>
            <person name="Uohara A."/>
            <person name="Ohji S."/>
            <person name="Ichikawa N."/>
        </authorList>
    </citation>
    <scope>NUCLEOTIDE SEQUENCE [LARGE SCALE GENOMIC DNA]</scope>
    <source>
        <strain evidence="9 10">NBRC 15358</strain>
    </source>
</reference>
<dbReference type="GO" id="GO:0016758">
    <property type="term" value="F:hexosyltransferase activity"/>
    <property type="evidence" value="ECO:0007669"/>
    <property type="project" value="UniProtKB-UniRule"/>
</dbReference>
<evidence type="ECO:0000313" key="9">
    <source>
        <dbReference type="EMBL" id="GEC99947.1"/>
    </source>
</evidence>